<comment type="caution">
    <text evidence="7">The sequence shown here is derived from an EMBL/GenBank/DDBJ whole genome shotgun (WGS) entry which is preliminary data.</text>
</comment>
<dbReference type="PANTHER" id="PTHR46380">
    <property type="entry name" value="CYCLIN-D-BINDING MYB-LIKE TRANSCRIPTION FACTOR 1"/>
    <property type="match status" value="1"/>
</dbReference>
<keyword evidence="3" id="KW-0539">Nucleus</keyword>
<evidence type="ECO:0000256" key="2">
    <source>
        <dbReference type="ARBA" id="ARBA00023125"/>
    </source>
</evidence>
<dbReference type="EMBL" id="NHTK01006084">
    <property type="protein sequence ID" value="PPQ64629.1"/>
    <property type="molecule type" value="Genomic_DNA"/>
</dbReference>
<proteinExistence type="predicted"/>
<protein>
    <recommendedName>
        <fullName evidence="9">Myb-like domain-containing protein</fullName>
    </recommendedName>
</protein>
<reference evidence="7 8" key="1">
    <citation type="journal article" date="2018" name="Evol. Lett.">
        <title>Horizontal gene cluster transfer increased hallucinogenic mushroom diversity.</title>
        <authorList>
            <person name="Reynolds H.T."/>
            <person name="Vijayakumar V."/>
            <person name="Gluck-Thaler E."/>
            <person name="Korotkin H.B."/>
            <person name="Matheny P.B."/>
            <person name="Slot J.C."/>
        </authorList>
    </citation>
    <scope>NUCLEOTIDE SEQUENCE [LARGE SCALE GENOMIC DNA]</scope>
    <source>
        <strain evidence="7 8">2629</strain>
    </source>
</reference>
<name>A0A409VD76_9AGAR</name>
<evidence type="ECO:0000259" key="6">
    <source>
        <dbReference type="PROSITE" id="PS51294"/>
    </source>
</evidence>
<keyword evidence="2" id="KW-0238">DNA-binding</keyword>
<dbReference type="SUPFAM" id="SSF46689">
    <property type="entry name" value="Homeodomain-like"/>
    <property type="match status" value="2"/>
</dbReference>
<dbReference type="InterPro" id="IPR017930">
    <property type="entry name" value="Myb_dom"/>
</dbReference>
<gene>
    <name evidence="7" type="ORF">CVT24_008366</name>
</gene>
<dbReference type="InterPro" id="IPR001005">
    <property type="entry name" value="SANT/Myb"/>
</dbReference>
<dbReference type="CDD" id="cd00167">
    <property type="entry name" value="SANT"/>
    <property type="match status" value="2"/>
</dbReference>
<feature type="region of interest" description="Disordered" evidence="4">
    <location>
        <begin position="443"/>
        <end position="463"/>
    </location>
</feature>
<dbReference type="InterPro" id="IPR009057">
    <property type="entry name" value="Homeodomain-like_sf"/>
</dbReference>
<dbReference type="PROSITE" id="PS50090">
    <property type="entry name" value="MYB_LIKE"/>
    <property type="match status" value="2"/>
</dbReference>
<evidence type="ECO:0000256" key="1">
    <source>
        <dbReference type="ARBA" id="ARBA00004123"/>
    </source>
</evidence>
<feature type="domain" description="Myb-like" evidence="5">
    <location>
        <begin position="582"/>
        <end position="631"/>
    </location>
</feature>
<keyword evidence="8" id="KW-1185">Reference proteome</keyword>
<dbReference type="GO" id="GO:0005634">
    <property type="term" value="C:nucleus"/>
    <property type="evidence" value="ECO:0007669"/>
    <property type="project" value="UniProtKB-SubCell"/>
</dbReference>
<feature type="compositionally biased region" description="Acidic residues" evidence="4">
    <location>
        <begin position="152"/>
        <end position="168"/>
    </location>
</feature>
<dbReference type="STRING" id="181874.A0A409VD76"/>
<evidence type="ECO:0000259" key="5">
    <source>
        <dbReference type="PROSITE" id="PS50090"/>
    </source>
</evidence>
<feature type="region of interest" description="Disordered" evidence="4">
    <location>
        <begin position="784"/>
        <end position="830"/>
    </location>
</feature>
<feature type="region of interest" description="Disordered" evidence="4">
    <location>
        <begin position="210"/>
        <end position="306"/>
    </location>
</feature>
<feature type="compositionally biased region" description="Basic and acidic residues" evidence="4">
    <location>
        <begin position="797"/>
        <end position="813"/>
    </location>
</feature>
<feature type="region of interest" description="Disordered" evidence="4">
    <location>
        <begin position="140"/>
        <end position="179"/>
    </location>
</feature>
<evidence type="ECO:0000256" key="3">
    <source>
        <dbReference type="ARBA" id="ARBA00023242"/>
    </source>
</evidence>
<evidence type="ECO:0000313" key="8">
    <source>
        <dbReference type="Proteomes" id="UP000284842"/>
    </source>
</evidence>
<dbReference type="Proteomes" id="UP000284842">
    <property type="component" value="Unassembled WGS sequence"/>
</dbReference>
<feature type="compositionally biased region" description="Low complexity" evidence="4">
    <location>
        <begin position="814"/>
        <end position="830"/>
    </location>
</feature>
<dbReference type="Gene3D" id="1.10.10.60">
    <property type="entry name" value="Homeodomain-like"/>
    <property type="match status" value="2"/>
</dbReference>
<accession>A0A409VD76</accession>
<dbReference type="InParanoid" id="A0A409VD76"/>
<evidence type="ECO:0000313" key="7">
    <source>
        <dbReference type="EMBL" id="PPQ64629.1"/>
    </source>
</evidence>
<evidence type="ECO:0000256" key="4">
    <source>
        <dbReference type="SAM" id="MobiDB-lite"/>
    </source>
</evidence>
<comment type="subcellular location">
    <subcellularLocation>
        <location evidence="1">Nucleus</location>
    </subcellularLocation>
</comment>
<dbReference type="GO" id="GO:0003700">
    <property type="term" value="F:DNA-binding transcription factor activity"/>
    <property type="evidence" value="ECO:0007669"/>
    <property type="project" value="TreeGrafter"/>
</dbReference>
<dbReference type="InterPro" id="IPR051651">
    <property type="entry name" value="DMTF1_DNA-bind_reg"/>
</dbReference>
<sequence>MATTNKHPSLKYLGLPDDYKPSPETETIKFLKLHLNQLPPHIATYFSSLITPKERSILAPIRNRRLAYTNQNPKELRFEYARNTWPELWSGPKPHPGQEESSEEQAWARNEFLQGGTQHVGKLAKLLGDYEEEREAERARAERRNRIHQQIDDDFVPEEESDSDDDEPSSQTVPQESEQEMKKWFERLIRERFIYGLLEAIDALHSALTSDSLQSQQDNQTKHKKKRKRTRDNEHSENDNATSKNDSERKKKRKHADAAEKDAASSHQSSAVPDIASSAESAPSKPKKKKKDKGKQAEPTDAEIEASSQASAAALLSAIVAASVVQPDPQNVSAYESQIVNPPEQQFSPFQQVPYGFMPLPHPPFDPNGPQPSAVFGVPQIPPAAGNAFTDLSFSSNEDVLRALQDLDITKLTNALKTLGDTTQSNPYSSQLSFNPVQLQQAQPSLPMPTTSTGIAPSRTVKTPDQTRTLNISLPGHEHSVPADHAHLLANKWLNTNKLAELVKTEGLVYKKGKFSAIEEHQLESAIKKYQEDKNLSDVQLSELIFAKHDKNKDQAFWSELTYAVPLRPIIAVYHHVRRVYHPLRQQGTWKTEEDNALKQAVNDLGQQWEKVSLRVGRMASDCRDRWRNHIVNRDIRTTGHWTAEEEEKLTNIVLSMTAKQGKDSDSEVFWGKVSDLMGGTRGRQQCRIKWTDSLSKKVKTGSGGIRWNQQDAFILVHKVDSLNVRDDTEIDWKTISDPDWNLWSAHTLQRRWLTLKRSVKGYEDMTHQEIMDILRVKKAVLPPLPATSSKKKKERKVTSAEAVHEPDSRDSNDSSSAGSSTGTGTTQRR</sequence>
<dbReference type="OrthoDB" id="39591at2759"/>
<feature type="domain" description="Myb-like" evidence="5">
    <location>
        <begin position="634"/>
        <end position="695"/>
    </location>
</feature>
<dbReference type="GO" id="GO:0000976">
    <property type="term" value="F:transcription cis-regulatory region binding"/>
    <property type="evidence" value="ECO:0007669"/>
    <property type="project" value="TreeGrafter"/>
</dbReference>
<dbReference type="PANTHER" id="PTHR46380:SF2">
    <property type="entry name" value="CYCLIN-D-BINDING MYB-LIKE TRANSCRIPTION FACTOR 1"/>
    <property type="match status" value="1"/>
</dbReference>
<dbReference type="Pfam" id="PF00249">
    <property type="entry name" value="Myb_DNA-binding"/>
    <property type="match status" value="2"/>
</dbReference>
<feature type="domain" description="HTH myb-type" evidence="6">
    <location>
        <begin position="582"/>
        <end position="635"/>
    </location>
</feature>
<organism evidence="7 8">
    <name type="scientific">Panaeolus cyanescens</name>
    <dbReference type="NCBI Taxonomy" id="181874"/>
    <lineage>
        <taxon>Eukaryota</taxon>
        <taxon>Fungi</taxon>
        <taxon>Dikarya</taxon>
        <taxon>Basidiomycota</taxon>
        <taxon>Agaricomycotina</taxon>
        <taxon>Agaricomycetes</taxon>
        <taxon>Agaricomycetidae</taxon>
        <taxon>Agaricales</taxon>
        <taxon>Agaricineae</taxon>
        <taxon>Galeropsidaceae</taxon>
        <taxon>Panaeolus</taxon>
    </lineage>
</organism>
<evidence type="ECO:0008006" key="9">
    <source>
        <dbReference type="Google" id="ProtNLM"/>
    </source>
</evidence>
<dbReference type="SMART" id="SM00717">
    <property type="entry name" value="SANT"/>
    <property type="match status" value="4"/>
</dbReference>
<dbReference type="PROSITE" id="PS51294">
    <property type="entry name" value="HTH_MYB"/>
    <property type="match status" value="1"/>
</dbReference>
<dbReference type="AlphaFoldDB" id="A0A409VD76"/>
<feature type="compositionally biased region" description="Polar residues" evidence="4">
    <location>
        <begin position="210"/>
        <end position="219"/>
    </location>
</feature>